<dbReference type="RefSeq" id="WP_379877459.1">
    <property type="nucleotide sequence ID" value="NZ_JBHUIP010000013.1"/>
</dbReference>
<evidence type="ECO:0000256" key="2">
    <source>
        <dbReference type="ARBA" id="ARBA00023002"/>
    </source>
</evidence>
<dbReference type="PANTHER" id="PTHR43639">
    <property type="entry name" value="OXIDOREDUCTASE, SHORT-CHAIN DEHYDROGENASE/REDUCTASE FAMILY (AFU_ORTHOLOGUE AFUA_5G02870)"/>
    <property type="match status" value="1"/>
</dbReference>
<gene>
    <name evidence="4" type="ORF">ACFSM5_15845</name>
</gene>
<accession>A0ABW5DTH4</accession>
<proteinExistence type="inferred from homology"/>
<dbReference type="PANTHER" id="PTHR43639:SF1">
    <property type="entry name" value="SHORT-CHAIN DEHYDROGENASE_REDUCTASE FAMILY PROTEIN"/>
    <property type="match status" value="1"/>
</dbReference>
<reference evidence="5" key="1">
    <citation type="journal article" date="2019" name="Int. J. Syst. Evol. Microbiol.">
        <title>The Global Catalogue of Microorganisms (GCM) 10K type strain sequencing project: providing services to taxonomists for standard genome sequencing and annotation.</title>
        <authorList>
            <consortium name="The Broad Institute Genomics Platform"/>
            <consortium name="The Broad Institute Genome Sequencing Center for Infectious Disease"/>
            <person name="Wu L."/>
            <person name="Ma J."/>
        </authorList>
    </citation>
    <scope>NUCLEOTIDE SEQUENCE [LARGE SCALE GENOMIC DNA]</scope>
    <source>
        <strain evidence="5">CGMCC 1.19062</strain>
    </source>
</reference>
<dbReference type="InterPro" id="IPR057326">
    <property type="entry name" value="KR_dom"/>
</dbReference>
<evidence type="ECO:0000256" key="1">
    <source>
        <dbReference type="ARBA" id="ARBA00006484"/>
    </source>
</evidence>
<evidence type="ECO:0000313" key="4">
    <source>
        <dbReference type="EMBL" id="MFD2264377.1"/>
    </source>
</evidence>
<dbReference type="Pfam" id="PF13561">
    <property type="entry name" value="adh_short_C2"/>
    <property type="match status" value="1"/>
</dbReference>
<dbReference type="PROSITE" id="PS00061">
    <property type="entry name" value="ADH_SHORT"/>
    <property type="match status" value="1"/>
</dbReference>
<name>A0ABW5DTH4_9PROT</name>
<organism evidence="4 5">
    <name type="scientific">Lacibacterium aquatile</name>
    <dbReference type="NCBI Taxonomy" id="1168082"/>
    <lineage>
        <taxon>Bacteria</taxon>
        <taxon>Pseudomonadati</taxon>
        <taxon>Pseudomonadota</taxon>
        <taxon>Alphaproteobacteria</taxon>
        <taxon>Rhodospirillales</taxon>
        <taxon>Rhodospirillaceae</taxon>
    </lineage>
</organism>
<dbReference type="PRINTS" id="PR00081">
    <property type="entry name" value="GDHRDH"/>
</dbReference>
<comment type="caution">
    <text evidence="4">The sequence shown here is derived from an EMBL/GenBank/DDBJ whole genome shotgun (WGS) entry which is preliminary data.</text>
</comment>
<comment type="similarity">
    <text evidence="1">Belongs to the short-chain dehydrogenases/reductases (SDR) family.</text>
</comment>
<dbReference type="Proteomes" id="UP001597295">
    <property type="component" value="Unassembled WGS sequence"/>
</dbReference>
<feature type="domain" description="Ketoreductase" evidence="3">
    <location>
        <begin position="26"/>
        <end position="206"/>
    </location>
</feature>
<dbReference type="Gene3D" id="3.40.50.720">
    <property type="entry name" value="NAD(P)-binding Rossmann-like Domain"/>
    <property type="match status" value="1"/>
</dbReference>
<dbReference type="SMART" id="SM00822">
    <property type="entry name" value="PKS_KR"/>
    <property type="match status" value="1"/>
</dbReference>
<dbReference type="PRINTS" id="PR00080">
    <property type="entry name" value="SDRFAMILY"/>
</dbReference>
<dbReference type="EC" id="1.1.1.-" evidence="4"/>
<dbReference type="CDD" id="cd05233">
    <property type="entry name" value="SDR_c"/>
    <property type="match status" value="1"/>
</dbReference>
<keyword evidence="2 4" id="KW-0560">Oxidoreductase</keyword>
<evidence type="ECO:0000259" key="3">
    <source>
        <dbReference type="SMART" id="SM00822"/>
    </source>
</evidence>
<dbReference type="GO" id="GO:0016491">
    <property type="term" value="F:oxidoreductase activity"/>
    <property type="evidence" value="ECO:0007669"/>
    <property type="project" value="UniProtKB-KW"/>
</dbReference>
<evidence type="ECO:0000313" key="5">
    <source>
        <dbReference type="Proteomes" id="UP001597295"/>
    </source>
</evidence>
<dbReference type="InterPro" id="IPR036291">
    <property type="entry name" value="NAD(P)-bd_dom_sf"/>
</dbReference>
<dbReference type="SUPFAM" id="SSF51735">
    <property type="entry name" value="NAD(P)-binding Rossmann-fold domains"/>
    <property type="match status" value="1"/>
</dbReference>
<dbReference type="InterPro" id="IPR002347">
    <property type="entry name" value="SDR_fam"/>
</dbReference>
<dbReference type="InterPro" id="IPR020904">
    <property type="entry name" value="Sc_DH/Rdtase_CS"/>
</dbReference>
<protein>
    <submittedName>
        <fullName evidence="4">SDR family NAD(P)-dependent oxidoreductase</fullName>
        <ecNumber evidence="4">1.1.1.-</ecNumber>
    </submittedName>
</protein>
<dbReference type="EMBL" id="JBHUIP010000013">
    <property type="protein sequence ID" value="MFD2264377.1"/>
    <property type="molecule type" value="Genomic_DNA"/>
</dbReference>
<sequence>MTSPAPKDLTAHRHSAVARYPSLHGRVVFISGGASGIGAEFVTQFARQGARVAFCDIDMAAASALADQLAAEGLDRPLALECDVRDIDRLKASLEKTADSLGPIRVLLNNAARDDRHTVDEVTPAYWDDCLAVNMRHHFFAAQTVWKGMRDAGGGAIINMGSISWMRGRDGMAGYTTSKAAIHGLTRTLAREFGKHGIRVNALVPGAILTERQEKLWLTPEANQQFLDIQCLKYRLDAREVARTALFIASDEAGGIAGQALIVDGGIV</sequence>
<keyword evidence="5" id="KW-1185">Reference proteome</keyword>